<gene>
    <name evidence="2" type="ORF">PTKU64_92900</name>
</gene>
<name>A0ABN6JXP9_9BURK</name>
<organism evidence="2 3">
    <name type="scientific">Paraburkholderia terrae</name>
    <dbReference type="NCBI Taxonomy" id="311230"/>
    <lineage>
        <taxon>Bacteria</taxon>
        <taxon>Pseudomonadati</taxon>
        <taxon>Pseudomonadota</taxon>
        <taxon>Betaproteobacteria</taxon>
        <taxon>Burkholderiales</taxon>
        <taxon>Burkholderiaceae</taxon>
        <taxon>Paraburkholderia</taxon>
    </lineage>
</organism>
<accession>A0ABN6JXP9</accession>
<dbReference type="PRINTS" id="PR00080">
    <property type="entry name" value="SDRFAMILY"/>
</dbReference>
<dbReference type="PANTHER" id="PTHR42760">
    <property type="entry name" value="SHORT-CHAIN DEHYDROGENASES/REDUCTASES FAMILY MEMBER"/>
    <property type="match status" value="1"/>
</dbReference>
<comment type="similarity">
    <text evidence="1">Belongs to the short-chain dehydrogenases/reductases (SDR) family.</text>
</comment>
<keyword evidence="2" id="KW-0614">Plasmid</keyword>
<dbReference type="PRINTS" id="PR00081">
    <property type="entry name" value="GDHRDH"/>
</dbReference>
<protein>
    <submittedName>
        <fullName evidence="2">Short-chain dehydrogenase</fullName>
    </submittedName>
</protein>
<dbReference type="Proteomes" id="UP001319874">
    <property type="component" value="Plasmid pPT365"/>
</dbReference>
<dbReference type="InterPro" id="IPR002347">
    <property type="entry name" value="SDR_fam"/>
</dbReference>
<dbReference type="PANTHER" id="PTHR42760:SF40">
    <property type="entry name" value="3-OXOACYL-[ACYL-CARRIER-PROTEIN] REDUCTASE, CHLOROPLASTIC"/>
    <property type="match status" value="1"/>
</dbReference>
<evidence type="ECO:0000313" key="2">
    <source>
        <dbReference type="EMBL" id="BCZ85615.1"/>
    </source>
</evidence>
<proteinExistence type="inferred from homology"/>
<dbReference type="InterPro" id="IPR036291">
    <property type="entry name" value="NAD(P)-bd_dom_sf"/>
</dbReference>
<evidence type="ECO:0000313" key="3">
    <source>
        <dbReference type="Proteomes" id="UP001319874"/>
    </source>
</evidence>
<dbReference type="PROSITE" id="PS00061">
    <property type="entry name" value="ADH_SHORT"/>
    <property type="match status" value="1"/>
</dbReference>
<dbReference type="Gene3D" id="3.40.50.720">
    <property type="entry name" value="NAD(P)-binding Rossmann-like Domain"/>
    <property type="match status" value="1"/>
</dbReference>
<evidence type="ECO:0000256" key="1">
    <source>
        <dbReference type="ARBA" id="ARBA00006484"/>
    </source>
</evidence>
<dbReference type="EMBL" id="AP024959">
    <property type="protein sequence ID" value="BCZ85615.1"/>
    <property type="molecule type" value="Genomic_DNA"/>
</dbReference>
<reference evidence="2 3" key="1">
    <citation type="journal article" date="2022" name="Front. Microbiol.">
        <title>Identification and characterization of a novel class of self-sufficient cytochrome P450 hydroxylase involved in cyclohexanecarboxylate degradation in Paraburkholderia terrae strain KU-64.</title>
        <authorList>
            <person name="Yamamoto T."/>
            <person name="Hasegawa Y."/>
            <person name="Iwaki H."/>
        </authorList>
    </citation>
    <scope>NUCLEOTIDE SEQUENCE [LARGE SCALE GENOMIC DNA]</scope>
    <source>
        <strain evidence="2 3">KU-64</strain>
    </source>
</reference>
<dbReference type="Pfam" id="PF13561">
    <property type="entry name" value="adh_short_C2"/>
    <property type="match status" value="1"/>
</dbReference>
<keyword evidence="3" id="KW-1185">Reference proteome</keyword>
<sequence length="237" mass="25076">MVENSPVRKGIAVVTGGGTGIGRAVAEYLAQTGTVVALGIDADDDLPESVTFRKADVTSTEQVTRALADLDEIDYLVNCAGIILHEGREFAPEGFRRVVDINLCGSQILIDATRERLARRRGAIVNVASMWSFFGSKNNPAYAASKAGVLGLTRSYAVALAEQGVRVNAIAPGWIRTRLSSGALDNPERSTAIMARLPLKRWGEPVDVARVVGFLCSSAAEYVTGVVLPVDGGFGIA</sequence>
<geneLocation type="plasmid" evidence="2 3">
    <name>pPT365</name>
</geneLocation>
<dbReference type="SUPFAM" id="SSF51735">
    <property type="entry name" value="NAD(P)-binding Rossmann-fold domains"/>
    <property type="match status" value="1"/>
</dbReference>
<dbReference type="RefSeq" id="WP_229517986.1">
    <property type="nucleotide sequence ID" value="NZ_AP024959.1"/>
</dbReference>
<dbReference type="InterPro" id="IPR020904">
    <property type="entry name" value="Sc_DH/Rdtase_CS"/>
</dbReference>